<dbReference type="RefSeq" id="WP_283713889.1">
    <property type="nucleotide sequence ID" value="NZ_JASJEW010000007.1"/>
</dbReference>
<sequence length="83" mass="9191">MELVVLYGSRARGDQGERSDIDLAYRGGDGARFALDVDEETSTLLMCDTVDLARPNNPGFLAEIERDGVILYEKGRELREGRG</sequence>
<dbReference type="SUPFAM" id="SSF81301">
    <property type="entry name" value="Nucleotidyltransferase"/>
    <property type="match status" value="1"/>
</dbReference>
<evidence type="ECO:0000259" key="1">
    <source>
        <dbReference type="Pfam" id="PF18765"/>
    </source>
</evidence>
<keyword evidence="3" id="KW-1185">Reference proteome</keyword>
<proteinExistence type="predicted"/>
<dbReference type="CDD" id="cd05403">
    <property type="entry name" value="NT_KNTase_like"/>
    <property type="match status" value="1"/>
</dbReference>
<dbReference type="InterPro" id="IPR041633">
    <property type="entry name" value="Polbeta"/>
</dbReference>
<comment type="caution">
    <text evidence="2">The sequence shown here is derived from an EMBL/GenBank/DDBJ whole genome shotgun (WGS) entry which is preliminary data.</text>
</comment>
<accession>A0ABT6ZJD3</accession>
<name>A0ABT6ZJD3_9ACTN</name>
<dbReference type="InterPro" id="IPR043519">
    <property type="entry name" value="NT_sf"/>
</dbReference>
<protein>
    <submittedName>
        <fullName evidence="2">Nucleotidyltransferase domain-containing protein</fullName>
    </submittedName>
</protein>
<dbReference type="Gene3D" id="3.30.460.10">
    <property type="entry name" value="Beta Polymerase, domain 2"/>
    <property type="match status" value="1"/>
</dbReference>
<dbReference type="Proteomes" id="UP001431693">
    <property type="component" value="Unassembled WGS sequence"/>
</dbReference>
<organism evidence="2 3">
    <name type="scientific">Kribbibacterium absianum</name>
    <dbReference type="NCBI Taxonomy" id="3044210"/>
    <lineage>
        <taxon>Bacteria</taxon>
        <taxon>Bacillati</taxon>
        <taxon>Actinomycetota</taxon>
        <taxon>Coriobacteriia</taxon>
        <taxon>Coriobacteriales</taxon>
        <taxon>Kribbibacteriaceae</taxon>
        <taxon>Kribbibacterium</taxon>
    </lineage>
</organism>
<evidence type="ECO:0000313" key="3">
    <source>
        <dbReference type="Proteomes" id="UP001431693"/>
    </source>
</evidence>
<gene>
    <name evidence="2" type="ORF">QJ043_03530</name>
</gene>
<feature type="domain" description="Polymerase beta nucleotidyltransferase" evidence="1">
    <location>
        <begin position="2"/>
        <end position="75"/>
    </location>
</feature>
<dbReference type="Pfam" id="PF18765">
    <property type="entry name" value="Polbeta"/>
    <property type="match status" value="1"/>
</dbReference>
<dbReference type="EMBL" id="JASJEX010000002">
    <property type="protein sequence ID" value="MDJ1129156.1"/>
    <property type="molecule type" value="Genomic_DNA"/>
</dbReference>
<reference evidence="2" key="1">
    <citation type="submission" date="2023-05" db="EMBL/GenBank/DDBJ databases">
        <title>[olsenella] sp. nov., isolated from a pig farm feces dump.</title>
        <authorList>
            <person name="Chang Y.-H."/>
        </authorList>
    </citation>
    <scope>NUCLEOTIDE SEQUENCE</scope>
    <source>
        <strain evidence="2">YH-ols2217</strain>
    </source>
</reference>
<evidence type="ECO:0000313" key="2">
    <source>
        <dbReference type="EMBL" id="MDJ1129156.1"/>
    </source>
</evidence>